<protein>
    <submittedName>
        <fullName evidence="1">Uncharacterized protein</fullName>
    </submittedName>
</protein>
<reference evidence="1" key="2">
    <citation type="submission" date="2022-08" db="UniProtKB">
        <authorList>
            <consortium name="EnsemblMetazoa"/>
        </authorList>
    </citation>
    <scope>IDENTIFICATION</scope>
    <source>
        <strain evidence="1">STECLA/ALBI9_A</strain>
    </source>
</reference>
<reference evidence="1 2" key="1">
    <citation type="journal article" date="2017" name="G3 (Bethesda)">
        <title>The Physical Genome Mapping of Anopheles albimanus Corrected Scaffold Misassemblies and Identified Interarm Rearrangements in Genus Anopheles.</title>
        <authorList>
            <person name="Artemov G.N."/>
            <person name="Peery A.N."/>
            <person name="Jiang X."/>
            <person name="Tu Z."/>
            <person name="Stegniy V.N."/>
            <person name="Sharakhova M.V."/>
            <person name="Sharakhov I.V."/>
        </authorList>
    </citation>
    <scope>NUCLEOTIDE SEQUENCE [LARGE SCALE GENOMIC DNA]</scope>
    <source>
        <strain evidence="1 2">ALBI9_A</strain>
    </source>
</reference>
<dbReference type="VEuPathDB" id="VectorBase:AALB014384"/>
<dbReference type="AlphaFoldDB" id="A0A182FXL5"/>
<proteinExistence type="predicted"/>
<keyword evidence="2" id="KW-1185">Reference proteome</keyword>
<dbReference type="EnsemblMetazoa" id="AALB014384-RA">
    <property type="protein sequence ID" value="AALB014384-PA"/>
    <property type="gene ID" value="AALB014384"/>
</dbReference>
<sequence length="52" mass="6163">MIPRTWSHLRLVKCMNECKNPSLNVWHELKTKKVRVTDGFLKQADTSNYTFP</sequence>
<evidence type="ECO:0000313" key="1">
    <source>
        <dbReference type="EnsemblMetazoa" id="AALB014384-PA"/>
    </source>
</evidence>
<name>A0A182FXL5_ANOAL</name>
<evidence type="ECO:0000313" key="2">
    <source>
        <dbReference type="Proteomes" id="UP000069272"/>
    </source>
</evidence>
<dbReference type="Proteomes" id="UP000069272">
    <property type="component" value="Chromosome 3R"/>
</dbReference>
<accession>A0A182FXL5</accession>
<organism evidence="1 2">
    <name type="scientific">Anopheles albimanus</name>
    <name type="common">New world malaria mosquito</name>
    <dbReference type="NCBI Taxonomy" id="7167"/>
    <lineage>
        <taxon>Eukaryota</taxon>
        <taxon>Metazoa</taxon>
        <taxon>Ecdysozoa</taxon>
        <taxon>Arthropoda</taxon>
        <taxon>Hexapoda</taxon>
        <taxon>Insecta</taxon>
        <taxon>Pterygota</taxon>
        <taxon>Neoptera</taxon>
        <taxon>Endopterygota</taxon>
        <taxon>Diptera</taxon>
        <taxon>Nematocera</taxon>
        <taxon>Culicoidea</taxon>
        <taxon>Culicidae</taxon>
        <taxon>Anophelinae</taxon>
        <taxon>Anopheles</taxon>
    </lineage>
</organism>